<name>A0A0W0YRL0_9GAMM</name>
<evidence type="ECO:0000259" key="1">
    <source>
        <dbReference type="PROSITE" id="PS51819"/>
    </source>
</evidence>
<dbReference type="SUPFAM" id="SSF54593">
    <property type="entry name" value="Glyoxalase/Bleomycin resistance protein/Dihydroxybiphenyl dioxygenase"/>
    <property type="match status" value="1"/>
</dbReference>
<dbReference type="Proteomes" id="UP000054703">
    <property type="component" value="Unassembled WGS sequence"/>
</dbReference>
<dbReference type="GeneID" id="93294319"/>
<organism evidence="2 3">
    <name type="scientific">Legionella santicrucis</name>
    <dbReference type="NCBI Taxonomy" id="45074"/>
    <lineage>
        <taxon>Bacteria</taxon>
        <taxon>Pseudomonadati</taxon>
        <taxon>Pseudomonadota</taxon>
        <taxon>Gammaproteobacteria</taxon>
        <taxon>Legionellales</taxon>
        <taxon>Legionellaceae</taxon>
        <taxon>Legionella</taxon>
    </lineage>
</organism>
<dbReference type="Pfam" id="PF00903">
    <property type="entry name" value="Glyoxalase"/>
    <property type="match status" value="1"/>
</dbReference>
<protein>
    <submittedName>
        <fullName evidence="2">Bleomycin resistance protein</fullName>
    </submittedName>
</protein>
<dbReference type="InterPro" id="IPR026275">
    <property type="entry name" value="Glyoxalase/dOase/EhpR"/>
</dbReference>
<dbReference type="EMBL" id="LNYU01000054">
    <property type="protein sequence ID" value="KTD59488.1"/>
    <property type="molecule type" value="Genomic_DNA"/>
</dbReference>
<dbReference type="RefSeq" id="WP_014845054.1">
    <property type="nucleotide sequence ID" value="NZ_CAAAIH010000007.1"/>
</dbReference>
<dbReference type="PATRIC" id="fig|45074.5.peg.2559"/>
<dbReference type="OrthoDB" id="9806945at2"/>
<dbReference type="InterPro" id="IPR029068">
    <property type="entry name" value="Glyas_Bleomycin-R_OHBP_Dase"/>
</dbReference>
<evidence type="ECO:0000313" key="2">
    <source>
        <dbReference type="EMBL" id="KTD59488.1"/>
    </source>
</evidence>
<gene>
    <name evidence="2" type="ORF">Lsan_2392</name>
</gene>
<dbReference type="Gene3D" id="3.10.180.10">
    <property type="entry name" value="2,3-Dihydroxybiphenyl 1,2-Dioxygenase, domain 1"/>
    <property type="match status" value="1"/>
</dbReference>
<dbReference type="InterPro" id="IPR004360">
    <property type="entry name" value="Glyas_Fos-R_dOase_dom"/>
</dbReference>
<dbReference type="PROSITE" id="PS51819">
    <property type="entry name" value="VOC"/>
    <property type="match status" value="1"/>
</dbReference>
<feature type="domain" description="VOC" evidence="1">
    <location>
        <begin position="4"/>
        <end position="121"/>
    </location>
</feature>
<keyword evidence="3" id="KW-1185">Reference proteome</keyword>
<comment type="caution">
    <text evidence="2">The sequence shown here is derived from an EMBL/GenBank/DDBJ whole genome shotgun (WGS) entry which is preliminary data.</text>
</comment>
<sequence length="124" mass="13998">MTFDPNLVLFYVSNIENSTHFYSELLNAQPIHTEPDYAMFLLKSGLRLGLWSQNSALPAPTALGGGSELAILVPDEQAVDELFRNYQTKNFKMIQEPTPMDFGYTFVTCDPDGHRIRFFSKNGS</sequence>
<dbReference type="AlphaFoldDB" id="A0A0W0YRL0"/>
<dbReference type="InterPro" id="IPR037523">
    <property type="entry name" value="VOC_core"/>
</dbReference>
<proteinExistence type="predicted"/>
<evidence type="ECO:0000313" key="3">
    <source>
        <dbReference type="Proteomes" id="UP000054703"/>
    </source>
</evidence>
<dbReference type="STRING" id="45074.Lsan_2392"/>
<dbReference type="PIRSF" id="PIRSF039020">
    <property type="entry name" value="EhpR"/>
    <property type="match status" value="1"/>
</dbReference>
<reference evidence="2 3" key="1">
    <citation type="submission" date="2015-11" db="EMBL/GenBank/DDBJ databases">
        <title>Genomic analysis of 38 Legionella species identifies large and diverse effector repertoires.</title>
        <authorList>
            <person name="Burstein D."/>
            <person name="Amaro F."/>
            <person name="Zusman T."/>
            <person name="Lifshitz Z."/>
            <person name="Cohen O."/>
            <person name="Gilbert J.A."/>
            <person name="Pupko T."/>
            <person name="Shuman H.A."/>
            <person name="Segal G."/>
        </authorList>
    </citation>
    <scope>NUCLEOTIDE SEQUENCE [LARGE SCALE GENOMIC DNA]</scope>
    <source>
        <strain evidence="2 3">SC-63-C7</strain>
    </source>
</reference>
<accession>A0A0W0YRL0</accession>